<evidence type="ECO:0000313" key="2">
    <source>
        <dbReference type="Proteomes" id="UP000198853"/>
    </source>
</evidence>
<reference evidence="1 2" key="1">
    <citation type="submission" date="2016-10" db="EMBL/GenBank/DDBJ databases">
        <authorList>
            <person name="de Groot N.N."/>
        </authorList>
    </citation>
    <scope>NUCLEOTIDE SEQUENCE [LARGE SCALE GENOMIC DNA]</scope>
    <source>
        <strain evidence="1 2">DSM 21771</strain>
    </source>
</reference>
<dbReference type="EMBL" id="FNEN01000017">
    <property type="protein sequence ID" value="SDJ14554.1"/>
    <property type="molecule type" value="Genomic_DNA"/>
</dbReference>
<gene>
    <name evidence="1" type="ORF">SAMN04488123_1172</name>
</gene>
<dbReference type="Proteomes" id="UP000198853">
    <property type="component" value="Unassembled WGS sequence"/>
</dbReference>
<keyword evidence="2" id="KW-1185">Reference proteome</keyword>
<dbReference type="AlphaFoldDB" id="A0A1G8RBX2"/>
<organism evidence="1 2">
    <name type="scientific">Natribacillus halophilus</name>
    <dbReference type="NCBI Taxonomy" id="549003"/>
    <lineage>
        <taxon>Bacteria</taxon>
        <taxon>Bacillati</taxon>
        <taxon>Bacillota</taxon>
        <taxon>Bacilli</taxon>
        <taxon>Bacillales</taxon>
        <taxon>Bacillaceae</taxon>
        <taxon>Natribacillus</taxon>
    </lineage>
</organism>
<name>A0A1G8RBX2_9BACI</name>
<sequence length="99" mass="11401">MKRATYNWRKFLVLISVHLIETYLQPLTNCDNVLIVDDLSYDRNRSKAVELLARVKDHTTGAFFNSSSTVMGTFCALFLCRILIYQTFIPCGQSKNPTY</sequence>
<protein>
    <recommendedName>
        <fullName evidence="3">DDE superfamily endonuclease</fullName>
    </recommendedName>
</protein>
<accession>A0A1G8RBX2</accession>
<proteinExistence type="predicted"/>
<evidence type="ECO:0008006" key="3">
    <source>
        <dbReference type="Google" id="ProtNLM"/>
    </source>
</evidence>
<evidence type="ECO:0000313" key="1">
    <source>
        <dbReference type="EMBL" id="SDJ14554.1"/>
    </source>
</evidence>